<keyword evidence="7" id="KW-0472">Membrane</keyword>
<feature type="domain" description="Peptidase S1" evidence="8">
    <location>
        <begin position="37"/>
        <end position="274"/>
    </location>
</feature>
<evidence type="ECO:0000259" key="8">
    <source>
        <dbReference type="PROSITE" id="PS50240"/>
    </source>
</evidence>
<evidence type="ECO:0000256" key="5">
    <source>
        <dbReference type="ARBA" id="ARBA00023157"/>
    </source>
</evidence>
<evidence type="ECO:0000256" key="4">
    <source>
        <dbReference type="ARBA" id="ARBA00022825"/>
    </source>
</evidence>
<dbReference type="InterPro" id="IPR043504">
    <property type="entry name" value="Peptidase_S1_PA_chymotrypsin"/>
</dbReference>
<feature type="transmembrane region" description="Helical" evidence="7">
    <location>
        <begin position="12"/>
        <end position="32"/>
    </location>
</feature>
<dbReference type="Pfam" id="PF00089">
    <property type="entry name" value="Trypsin"/>
    <property type="match status" value="1"/>
</dbReference>
<reference evidence="10" key="2">
    <citation type="journal article" date="2007" name="PLoS Biol.">
        <title>Survey sequencing and comparative analysis of the elephant shark (Callorhinchus milii) genome.</title>
        <authorList>
            <person name="Venkatesh B."/>
            <person name="Kirkness E.F."/>
            <person name="Loh Y.H."/>
            <person name="Halpern A.L."/>
            <person name="Lee A.P."/>
            <person name="Johnson J."/>
            <person name="Dandona N."/>
            <person name="Viswanathan L.D."/>
            <person name="Tay A."/>
            <person name="Venter J.C."/>
            <person name="Strausberg R.L."/>
            <person name="Brenner S."/>
        </authorList>
    </citation>
    <scope>NUCLEOTIDE SEQUENCE [LARGE SCALE GENOMIC DNA]</scope>
</reference>
<keyword evidence="4 6" id="KW-0720">Serine protease</keyword>
<dbReference type="GO" id="GO:0006508">
    <property type="term" value="P:proteolysis"/>
    <property type="evidence" value="ECO:0007669"/>
    <property type="project" value="UniProtKB-KW"/>
</dbReference>
<dbReference type="SMART" id="SM00020">
    <property type="entry name" value="Tryp_SPc"/>
    <property type="match status" value="1"/>
</dbReference>
<proteinExistence type="predicted"/>
<dbReference type="InterPro" id="IPR033116">
    <property type="entry name" value="TRYPSIN_SER"/>
</dbReference>
<dbReference type="InParanoid" id="A0A4W3K969"/>
<evidence type="ECO:0000256" key="1">
    <source>
        <dbReference type="ARBA" id="ARBA00022670"/>
    </source>
</evidence>
<dbReference type="Proteomes" id="UP000314986">
    <property type="component" value="Unassembled WGS sequence"/>
</dbReference>
<dbReference type="PROSITE" id="PS00134">
    <property type="entry name" value="TRYPSIN_HIS"/>
    <property type="match status" value="1"/>
</dbReference>
<keyword evidence="5" id="KW-1015">Disulfide bond</keyword>
<dbReference type="FunFam" id="2.40.10.10:FF:000120">
    <property type="entry name" value="Putative serine protease"/>
    <property type="match status" value="1"/>
</dbReference>
<keyword evidence="10" id="KW-1185">Reference proteome</keyword>
<dbReference type="InterPro" id="IPR009003">
    <property type="entry name" value="Peptidase_S1_PA"/>
</dbReference>
<name>A0A4W3K969_CALMI</name>
<sequence length="287" mass="31774">MYQCITQQVMMKMLVQIVFASLMVISFLTPGYHGVEIIGGNDVKPHSRCYMASIQIFNNRKKAYAHQCGGTLIDRNWVLTAAHCNLEFGKNKIQVVVGAHSLKINETTKQILAVQDKFPYPCFDKSTGENDIMLLKLGQGAKLNEYVTLLKLPNGKDVKSGTSCTVAGWGITSAQSKDPSDTLKEVKITVIDRSVCNRKDYYNLKPVITTNMICAGDKKGKSDSCVGDSGGPLICKKKFSGIVSFGFKCADPKKPGIYTRITEDYLKWIKKTVAGVETYNTEPEILY</sequence>
<dbReference type="PROSITE" id="PS50240">
    <property type="entry name" value="TRYPSIN_DOM"/>
    <property type="match status" value="1"/>
</dbReference>
<dbReference type="InterPro" id="IPR001314">
    <property type="entry name" value="Peptidase_S1A"/>
</dbReference>
<keyword evidence="7" id="KW-1133">Transmembrane helix</keyword>
<organism evidence="9 10">
    <name type="scientific">Callorhinchus milii</name>
    <name type="common">Ghost shark</name>
    <dbReference type="NCBI Taxonomy" id="7868"/>
    <lineage>
        <taxon>Eukaryota</taxon>
        <taxon>Metazoa</taxon>
        <taxon>Chordata</taxon>
        <taxon>Craniata</taxon>
        <taxon>Vertebrata</taxon>
        <taxon>Chondrichthyes</taxon>
        <taxon>Holocephali</taxon>
        <taxon>Chimaeriformes</taxon>
        <taxon>Callorhinchidae</taxon>
        <taxon>Callorhinchus</taxon>
    </lineage>
</organism>
<dbReference type="PANTHER" id="PTHR24271">
    <property type="entry name" value="KALLIKREIN-RELATED"/>
    <property type="match status" value="1"/>
</dbReference>
<keyword evidence="1 6" id="KW-0645">Protease</keyword>
<reference evidence="10" key="1">
    <citation type="journal article" date="2006" name="Science">
        <title>Ancient noncoding elements conserved in the human genome.</title>
        <authorList>
            <person name="Venkatesh B."/>
            <person name="Kirkness E.F."/>
            <person name="Loh Y.H."/>
            <person name="Halpern A.L."/>
            <person name="Lee A.P."/>
            <person name="Johnson J."/>
            <person name="Dandona N."/>
            <person name="Viswanathan L.D."/>
            <person name="Tay A."/>
            <person name="Venter J.C."/>
            <person name="Strausberg R.L."/>
            <person name="Brenner S."/>
        </authorList>
    </citation>
    <scope>NUCLEOTIDE SEQUENCE [LARGE SCALE GENOMIC DNA]</scope>
</reference>
<dbReference type="OMA" id="ITNGMIC"/>
<evidence type="ECO:0000256" key="7">
    <source>
        <dbReference type="SAM" id="Phobius"/>
    </source>
</evidence>
<accession>A0A4W3K969</accession>
<reference evidence="9" key="4">
    <citation type="submission" date="2025-08" db="UniProtKB">
        <authorList>
            <consortium name="Ensembl"/>
        </authorList>
    </citation>
    <scope>IDENTIFICATION</scope>
</reference>
<dbReference type="GO" id="GO:0004252">
    <property type="term" value="F:serine-type endopeptidase activity"/>
    <property type="evidence" value="ECO:0007669"/>
    <property type="project" value="InterPro"/>
</dbReference>
<dbReference type="PROSITE" id="PS00135">
    <property type="entry name" value="TRYPSIN_SER"/>
    <property type="match status" value="1"/>
</dbReference>
<evidence type="ECO:0000256" key="3">
    <source>
        <dbReference type="ARBA" id="ARBA00022801"/>
    </source>
</evidence>
<evidence type="ECO:0000256" key="6">
    <source>
        <dbReference type="RuleBase" id="RU363034"/>
    </source>
</evidence>
<dbReference type="PRINTS" id="PR00722">
    <property type="entry name" value="CHYMOTRYPSIN"/>
</dbReference>
<dbReference type="STRING" id="7868.ENSCMIP00000048343"/>
<keyword evidence="2" id="KW-0732">Signal</keyword>
<keyword evidence="7" id="KW-0812">Transmembrane</keyword>
<dbReference type="SUPFAM" id="SSF50494">
    <property type="entry name" value="Trypsin-like serine proteases"/>
    <property type="match status" value="1"/>
</dbReference>
<evidence type="ECO:0000313" key="10">
    <source>
        <dbReference type="Proteomes" id="UP000314986"/>
    </source>
</evidence>
<keyword evidence="3 6" id="KW-0378">Hydrolase</keyword>
<dbReference type="GeneTree" id="ENSGT00940000159928"/>
<reference evidence="9" key="5">
    <citation type="submission" date="2025-09" db="UniProtKB">
        <authorList>
            <consortium name="Ensembl"/>
        </authorList>
    </citation>
    <scope>IDENTIFICATION</scope>
</reference>
<dbReference type="Ensembl" id="ENSCMIT00000049017.1">
    <property type="protein sequence ID" value="ENSCMIP00000048343.1"/>
    <property type="gene ID" value="ENSCMIG00000019768.1"/>
</dbReference>
<dbReference type="AlphaFoldDB" id="A0A4W3K969"/>
<dbReference type="Gene3D" id="2.40.10.10">
    <property type="entry name" value="Trypsin-like serine proteases"/>
    <property type="match status" value="2"/>
</dbReference>
<dbReference type="CDD" id="cd00190">
    <property type="entry name" value="Tryp_SPc"/>
    <property type="match status" value="1"/>
</dbReference>
<dbReference type="PANTHER" id="PTHR24271:SF52">
    <property type="entry name" value="GRANZYME K"/>
    <property type="match status" value="1"/>
</dbReference>
<evidence type="ECO:0000256" key="2">
    <source>
        <dbReference type="ARBA" id="ARBA00022729"/>
    </source>
</evidence>
<evidence type="ECO:0000313" key="9">
    <source>
        <dbReference type="Ensembl" id="ENSCMIP00000048343.1"/>
    </source>
</evidence>
<dbReference type="InterPro" id="IPR018114">
    <property type="entry name" value="TRYPSIN_HIS"/>
</dbReference>
<dbReference type="InterPro" id="IPR001254">
    <property type="entry name" value="Trypsin_dom"/>
</dbReference>
<gene>
    <name evidence="9" type="primary">LOC103177826</name>
</gene>
<reference evidence="10" key="3">
    <citation type="journal article" date="2014" name="Nature">
        <title>Elephant shark genome provides unique insights into gnathostome evolution.</title>
        <authorList>
            <consortium name="International Elephant Shark Genome Sequencing Consortium"/>
            <person name="Venkatesh B."/>
            <person name="Lee A.P."/>
            <person name="Ravi V."/>
            <person name="Maurya A.K."/>
            <person name="Lian M.M."/>
            <person name="Swann J.B."/>
            <person name="Ohta Y."/>
            <person name="Flajnik M.F."/>
            <person name="Sutoh Y."/>
            <person name="Kasahara M."/>
            <person name="Hoon S."/>
            <person name="Gangu V."/>
            <person name="Roy S.W."/>
            <person name="Irimia M."/>
            <person name="Korzh V."/>
            <person name="Kondrychyn I."/>
            <person name="Lim Z.W."/>
            <person name="Tay B.H."/>
            <person name="Tohari S."/>
            <person name="Kong K.W."/>
            <person name="Ho S."/>
            <person name="Lorente-Galdos B."/>
            <person name="Quilez J."/>
            <person name="Marques-Bonet T."/>
            <person name="Raney B.J."/>
            <person name="Ingham P.W."/>
            <person name="Tay A."/>
            <person name="Hillier L.W."/>
            <person name="Minx P."/>
            <person name="Boehm T."/>
            <person name="Wilson R.K."/>
            <person name="Brenner S."/>
            <person name="Warren W.C."/>
        </authorList>
    </citation>
    <scope>NUCLEOTIDE SEQUENCE [LARGE SCALE GENOMIC DNA]</scope>
</reference>
<protein>
    <recommendedName>
        <fullName evidence="8">Peptidase S1 domain-containing protein</fullName>
    </recommendedName>
</protein>